<evidence type="ECO:0000313" key="2">
    <source>
        <dbReference type="EMBL" id="SUA48669.1"/>
    </source>
</evidence>
<sequence length="60" mass="6867">MRVEDRATVDAVHNAVLQGGWNVVHDPRHYPDYAEGYYAVFITDPDGIRWEIAHIPTPPH</sequence>
<dbReference type="SUPFAM" id="SSF54593">
    <property type="entry name" value="Glyoxalase/Bleomycin resistance protein/Dihydroxybiphenyl dioxygenase"/>
    <property type="match status" value="1"/>
</dbReference>
<gene>
    <name evidence="2" type="ORF">NCTC13184_07224</name>
</gene>
<dbReference type="EMBL" id="UGRU01000001">
    <property type="protein sequence ID" value="SUA48669.1"/>
    <property type="molecule type" value="Genomic_DNA"/>
</dbReference>
<reference evidence="2 3" key="1">
    <citation type="submission" date="2018-06" db="EMBL/GenBank/DDBJ databases">
        <authorList>
            <consortium name="Pathogen Informatics"/>
            <person name="Doyle S."/>
        </authorList>
    </citation>
    <scope>NUCLEOTIDE SEQUENCE [LARGE SCALE GENOMIC DNA]</scope>
    <source>
        <strain evidence="2 3">NCTC13184</strain>
    </source>
</reference>
<evidence type="ECO:0000313" key="3">
    <source>
        <dbReference type="Proteomes" id="UP000255082"/>
    </source>
</evidence>
<dbReference type="InterPro" id="IPR029068">
    <property type="entry name" value="Glyas_Bleomycin-R_OHBP_Dase"/>
</dbReference>
<feature type="domain" description="Glyoxalase/fosfomycin resistance/dioxygenase" evidence="1">
    <location>
        <begin position="3"/>
        <end position="52"/>
    </location>
</feature>
<proteinExistence type="predicted"/>
<evidence type="ECO:0000259" key="1">
    <source>
        <dbReference type="Pfam" id="PF00903"/>
    </source>
</evidence>
<accession>A0A378X5I3</accession>
<dbReference type="InterPro" id="IPR004360">
    <property type="entry name" value="Glyas_Fos-R_dOase_dom"/>
</dbReference>
<dbReference type="AlphaFoldDB" id="A0A378X5I3"/>
<dbReference type="Gene3D" id="3.10.180.10">
    <property type="entry name" value="2,3-Dihydroxybiphenyl 1,2-Dioxygenase, domain 1"/>
    <property type="match status" value="1"/>
</dbReference>
<dbReference type="Pfam" id="PF00903">
    <property type="entry name" value="Glyoxalase"/>
    <property type="match status" value="1"/>
</dbReference>
<dbReference type="Proteomes" id="UP000255082">
    <property type="component" value="Unassembled WGS sequence"/>
</dbReference>
<organism evidence="2 3">
    <name type="scientific">Nocardia africana</name>
    <dbReference type="NCBI Taxonomy" id="134964"/>
    <lineage>
        <taxon>Bacteria</taxon>
        <taxon>Bacillati</taxon>
        <taxon>Actinomycetota</taxon>
        <taxon>Actinomycetes</taxon>
        <taxon>Mycobacteriales</taxon>
        <taxon>Nocardiaceae</taxon>
        <taxon>Nocardia</taxon>
    </lineage>
</organism>
<name>A0A378X5I3_9NOCA</name>
<protein>
    <submittedName>
        <fullName evidence="2">Glyoxalase-like domain</fullName>
    </submittedName>
</protein>